<evidence type="ECO:0000256" key="1">
    <source>
        <dbReference type="SAM" id="SignalP"/>
    </source>
</evidence>
<gene>
    <name evidence="3" type="ORF">RUM44_009321</name>
</gene>
<feature type="domain" description="DUF4550" evidence="2">
    <location>
        <begin position="47"/>
        <end position="138"/>
    </location>
</feature>
<sequence length="739" mass="84300">MVWFTFTFLLGLPKGSGGDDKPKKNVEKLQVDRNYVELDVSKPNFTCHIEYVLFPNDPPKRIDVACWDEVAKIYFENATSAIKPKVIQKLRWIHFRVNHEMKLSTPDVPIFHKHLVKVGVNLGNKKFGDLAKSDNTKKFYSPKFKEGEEHYIRQQYFQPVSETLADLEAVSYFKEHLTTKQQLYVSLDTTIETSENSDLLFRAIENLSKEYHDSSFVRVPSPPIPRPPSIRNILKSYEPVEEVPAEPKKGKEREKTVDKKKEAINDSIEFSIAGEDFLSGVKLFENCVKYNSQELPFLFSIVRIRKVLKKSQVEYFNPLSIKLNHCTNIPVETLKKQGVTLLKFRYLIFDEFLVESNLIPIAEGFKLNFSRTFLTNATDRSQFIYFLQTGGLKIELLGNLVKPKLIPPKTIFDVDELRCGTQKCRQQRPSAPSDTDEYVILGTAFVDVSSLLLQPHRLLFKCNVQIPPVGDSFLVKDTQTSDFITIYEFYGNHRKKVDLGLFSSSSPLSPVLTISIQIGCPLTRLYQNVLMDPNLLSRLFAVIYEKDIAISIIQIIQHDTKKLLEPVNYCMNSYNIKRPLTRNNMGTVCSSESSSPTTQITGFFVESKNKSLVFVEGSPFGGIQQVWAVLSFLKPSQGHVLYDSSLVFTERLYQNFLKYGGFFKVNLQKDAEMIQTKPRRSGQVPIPEQAWKALTSLNMLIHCKSIKAASQNNLFPDSDSLSCLALEFGIPKQMCKQAC</sequence>
<dbReference type="Pfam" id="PF15084">
    <property type="entry name" value="DUF4550"/>
    <property type="match status" value="1"/>
</dbReference>
<keyword evidence="1" id="KW-0732">Signal</keyword>
<dbReference type="Proteomes" id="UP001359485">
    <property type="component" value="Unassembled WGS sequence"/>
</dbReference>
<dbReference type="InterPro" id="IPR027876">
    <property type="entry name" value="DUF4550"/>
</dbReference>
<feature type="signal peptide" evidence="1">
    <location>
        <begin position="1"/>
        <end position="18"/>
    </location>
</feature>
<accession>A0ABR1ASD1</accession>
<evidence type="ECO:0000313" key="3">
    <source>
        <dbReference type="EMBL" id="KAK6626844.1"/>
    </source>
</evidence>
<reference evidence="3 4" key="1">
    <citation type="submission" date="2023-09" db="EMBL/GenBank/DDBJ databases">
        <title>Genomes of two closely related lineages of the louse Polyplax serrata with different host specificities.</title>
        <authorList>
            <person name="Martinu J."/>
            <person name="Tarabai H."/>
            <person name="Stefka J."/>
            <person name="Hypsa V."/>
        </authorList>
    </citation>
    <scope>NUCLEOTIDE SEQUENCE [LARGE SCALE GENOMIC DNA]</scope>
    <source>
        <strain evidence="3">98ZLc_SE</strain>
    </source>
</reference>
<name>A0ABR1ASD1_POLSC</name>
<keyword evidence="4" id="KW-1185">Reference proteome</keyword>
<evidence type="ECO:0000313" key="4">
    <source>
        <dbReference type="Proteomes" id="UP001359485"/>
    </source>
</evidence>
<comment type="caution">
    <text evidence="3">The sequence shown here is derived from an EMBL/GenBank/DDBJ whole genome shotgun (WGS) entry which is preliminary data.</text>
</comment>
<feature type="chain" id="PRO_5047128012" description="DUF4550 domain-containing protein" evidence="1">
    <location>
        <begin position="19"/>
        <end position="739"/>
    </location>
</feature>
<proteinExistence type="predicted"/>
<organism evidence="3 4">
    <name type="scientific">Polyplax serrata</name>
    <name type="common">Common mouse louse</name>
    <dbReference type="NCBI Taxonomy" id="468196"/>
    <lineage>
        <taxon>Eukaryota</taxon>
        <taxon>Metazoa</taxon>
        <taxon>Ecdysozoa</taxon>
        <taxon>Arthropoda</taxon>
        <taxon>Hexapoda</taxon>
        <taxon>Insecta</taxon>
        <taxon>Pterygota</taxon>
        <taxon>Neoptera</taxon>
        <taxon>Paraneoptera</taxon>
        <taxon>Psocodea</taxon>
        <taxon>Troctomorpha</taxon>
        <taxon>Phthiraptera</taxon>
        <taxon>Anoplura</taxon>
        <taxon>Polyplacidae</taxon>
        <taxon>Polyplax</taxon>
    </lineage>
</organism>
<dbReference type="EMBL" id="JAWJWF010000045">
    <property type="protein sequence ID" value="KAK6626844.1"/>
    <property type="molecule type" value="Genomic_DNA"/>
</dbReference>
<protein>
    <recommendedName>
        <fullName evidence="2">DUF4550 domain-containing protein</fullName>
    </recommendedName>
</protein>
<dbReference type="PANTHER" id="PTHR33667">
    <property type="entry name" value="SI:DKEY-57N24.6"/>
    <property type="match status" value="1"/>
</dbReference>
<evidence type="ECO:0000259" key="2">
    <source>
        <dbReference type="Pfam" id="PF15084"/>
    </source>
</evidence>
<dbReference type="PANTHER" id="PTHR33667:SF7">
    <property type="entry name" value="RIKEN CDNA 1810020O05 GENE"/>
    <property type="match status" value="1"/>
</dbReference>